<dbReference type="Pfam" id="PF02661">
    <property type="entry name" value="Fic"/>
    <property type="match status" value="1"/>
</dbReference>
<dbReference type="AlphaFoldDB" id="A0A285RGX4"/>
<dbReference type="RefSeq" id="WP_176518506.1">
    <property type="nucleotide sequence ID" value="NZ_OBMT01000001.1"/>
</dbReference>
<evidence type="ECO:0000313" key="3">
    <source>
        <dbReference type="Proteomes" id="UP000219111"/>
    </source>
</evidence>
<feature type="domain" description="Fido" evidence="1">
    <location>
        <begin position="41"/>
        <end position="182"/>
    </location>
</feature>
<dbReference type="SUPFAM" id="SSF140931">
    <property type="entry name" value="Fic-like"/>
    <property type="match status" value="1"/>
</dbReference>
<accession>A0A285RGX4</accession>
<dbReference type="PANTHER" id="PTHR39426">
    <property type="entry name" value="HOMOLOGY TO DEATH-ON-CURING PROTEIN OF PHAGE P1"/>
    <property type="match status" value="1"/>
</dbReference>
<proteinExistence type="predicted"/>
<organism evidence="2 3">
    <name type="scientific">Rhodobacter maris</name>
    <dbReference type="NCBI Taxonomy" id="446682"/>
    <lineage>
        <taxon>Bacteria</taxon>
        <taxon>Pseudomonadati</taxon>
        <taxon>Pseudomonadota</taxon>
        <taxon>Alphaproteobacteria</taxon>
        <taxon>Rhodobacterales</taxon>
        <taxon>Rhodobacter group</taxon>
        <taxon>Rhodobacter</taxon>
    </lineage>
</organism>
<evidence type="ECO:0000313" key="2">
    <source>
        <dbReference type="EMBL" id="SOB93144.1"/>
    </source>
</evidence>
<dbReference type="GO" id="GO:0016301">
    <property type="term" value="F:kinase activity"/>
    <property type="evidence" value="ECO:0007669"/>
    <property type="project" value="InterPro"/>
</dbReference>
<dbReference type="InterPro" id="IPR003812">
    <property type="entry name" value="Fido"/>
</dbReference>
<dbReference type="Proteomes" id="UP000219111">
    <property type="component" value="Unassembled WGS sequence"/>
</dbReference>
<reference evidence="3" key="1">
    <citation type="submission" date="2017-08" db="EMBL/GenBank/DDBJ databases">
        <authorList>
            <person name="Varghese N."/>
            <person name="Submissions S."/>
        </authorList>
    </citation>
    <scope>NUCLEOTIDE SEQUENCE [LARGE SCALE GENOMIC DNA]</scope>
    <source>
        <strain evidence="3">JA276</strain>
    </source>
</reference>
<gene>
    <name evidence="2" type="ORF">SAMN05877831_101122</name>
</gene>
<dbReference type="PROSITE" id="PS51459">
    <property type="entry name" value="FIDO"/>
    <property type="match status" value="1"/>
</dbReference>
<keyword evidence="3" id="KW-1185">Reference proteome</keyword>
<evidence type="ECO:0000259" key="1">
    <source>
        <dbReference type="PROSITE" id="PS51459"/>
    </source>
</evidence>
<name>A0A285RGX4_9RHOB</name>
<dbReference type="EMBL" id="OBMT01000001">
    <property type="protein sequence ID" value="SOB93144.1"/>
    <property type="molecule type" value="Genomic_DNA"/>
</dbReference>
<dbReference type="InterPro" id="IPR036597">
    <property type="entry name" value="Fido-like_dom_sf"/>
</dbReference>
<sequence length="308" mass="35596">MNDEVDVLKFSETLLPEIRYLYQRAVSDTSGFDEGLPSGGLSAKEVLRAHFCIVDYFLREGEGEGVGGFGPKDIGLLLSAVARPYAEFSGVLKWNSIQEKAATLLFGLVKNHPFHDANKRTAYLSSVHYLYSNGFQVTATPKELEDLTVQVAENELRKFPRCRDLAKRSDDPEIEYLAWFFRKNTHHVDRTQYLVTYRELESILKRYDVFMENPNNGYIDVVRWEDVEMPRRSFFSKREKTRERRKVCSIGFPGWSKVVGRGRLKHIREQLGLTPENGVDSLSFFKDVDDMRGLIGQYEDALRRLAYR</sequence>
<dbReference type="InterPro" id="IPR006440">
    <property type="entry name" value="Doc"/>
</dbReference>
<dbReference type="PANTHER" id="PTHR39426:SF1">
    <property type="entry name" value="HOMOLOGY TO DEATH-ON-CURING PROTEIN OF PHAGE P1"/>
    <property type="match status" value="1"/>
</dbReference>
<dbReference type="InterPro" id="IPR053737">
    <property type="entry name" value="Type_II_TA_Toxin"/>
</dbReference>
<dbReference type="NCBIfam" id="TIGR01550">
    <property type="entry name" value="DOC_P1"/>
    <property type="match status" value="1"/>
</dbReference>
<protein>
    <submittedName>
        <fullName evidence="2">Death-on-curing protein</fullName>
    </submittedName>
</protein>
<dbReference type="Gene3D" id="1.20.120.1870">
    <property type="entry name" value="Fic/DOC protein, Fido domain"/>
    <property type="match status" value="1"/>
</dbReference>